<dbReference type="AlphaFoldDB" id="A0A6G5A8Z7"/>
<feature type="signal peptide" evidence="1">
    <location>
        <begin position="1"/>
        <end position="19"/>
    </location>
</feature>
<dbReference type="EMBL" id="GIKN01004367">
    <property type="protein sequence ID" value="NIE46640.1"/>
    <property type="molecule type" value="Transcribed_RNA"/>
</dbReference>
<dbReference type="OrthoDB" id="6513660at2759"/>
<reference evidence="2" key="1">
    <citation type="submission" date="2020-03" db="EMBL/GenBank/DDBJ databases">
        <title>A transcriptome and proteome of the tick Rhipicephalus microplus shaped by the genetic composition of its hosts and developmental stage.</title>
        <authorList>
            <person name="Garcia G.R."/>
            <person name="Ribeiro J.M.C."/>
            <person name="Maruyama S.R."/>
            <person name="Gardinasse L.G."/>
            <person name="Nelson K."/>
            <person name="Ferreira B.R."/>
            <person name="Andrade T.G."/>
            <person name="Santos I.K.F.M."/>
        </authorList>
    </citation>
    <scope>NUCLEOTIDE SEQUENCE</scope>
    <source>
        <strain evidence="2">NSGR</strain>
        <tissue evidence="2">Salivary glands</tissue>
    </source>
</reference>
<proteinExistence type="predicted"/>
<organism evidence="2">
    <name type="scientific">Rhipicephalus microplus</name>
    <name type="common">Cattle tick</name>
    <name type="synonym">Boophilus microplus</name>
    <dbReference type="NCBI Taxonomy" id="6941"/>
    <lineage>
        <taxon>Eukaryota</taxon>
        <taxon>Metazoa</taxon>
        <taxon>Ecdysozoa</taxon>
        <taxon>Arthropoda</taxon>
        <taxon>Chelicerata</taxon>
        <taxon>Arachnida</taxon>
        <taxon>Acari</taxon>
        <taxon>Parasitiformes</taxon>
        <taxon>Ixodida</taxon>
        <taxon>Ixodoidea</taxon>
        <taxon>Ixodidae</taxon>
        <taxon>Rhipicephalinae</taxon>
        <taxon>Rhipicephalus</taxon>
        <taxon>Boophilus</taxon>
    </lineage>
</organism>
<dbReference type="InterPro" id="IPR024079">
    <property type="entry name" value="MetalloPept_cat_dom_sf"/>
</dbReference>
<dbReference type="InterPro" id="IPR042089">
    <property type="entry name" value="Peptidase_M13_dom_2"/>
</dbReference>
<dbReference type="PROSITE" id="PS51885">
    <property type="entry name" value="NEPRILYSIN"/>
    <property type="match status" value="1"/>
</dbReference>
<dbReference type="SUPFAM" id="SSF55486">
    <property type="entry name" value="Metalloproteases ('zincins'), catalytic domain"/>
    <property type="match status" value="1"/>
</dbReference>
<dbReference type="GO" id="GO:0006508">
    <property type="term" value="P:proteolysis"/>
    <property type="evidence" value="ECO:0007669"/>
    <property type="project" value="InterPro"/>
</dbReference>
<dbReference type="VEuPathDB" id="VectorBase:LOC119163617"/>
<dbReference type="Gene3D" id="3.40.390.10">
    <property type="entry name" value="Collagenase (Catalytic Domain)"/>
    <property type="match status" value="1"/>
</dbReference>
<keyword evidence="1" id="KW-0732">Signal</keyword>
<dbReference type="Gene3D" id="1.10.1380.10">
    <property type="entry name" value="Neutral endopeptidase , domain2"/>
    <property type="match status" value="1"/>
</dbReference>
<dbReference type="GO" id="GO:0004222">
    <property type="term" value="F:metalloendopeptidase activity"/>
    <property type="evidence" value="ECO:0007669"/>
    <property type="project" value="InterPro"/>
</dbReference>
<evidence type="ECO:0000313" key="2">
    <source>
        <dbReference type="EMBL" id="NIE46640.1"/>
    </source>
</evidence>
<evidence type="ECO:0000256" key="1">
    <source>
        <dbReference type="SAM" id="SignalP"/>
    </source>
</evidence>
<sequence length="119" mass="13094">MLSPVTVGIICAVICTAFGEEKSRTDSNVCETEKCKKLVEKIKKQRGLTEPCENFYNYVCGGWEGSKELKSKDLKDKAVKDLIELLDAAPQPTAQVVNATGKLIRAYMSCTTTGKMIQN</sequence>
<feature type="chain" id="PRO_5026349584" evidence="1">
    <location>
        <begin position="20"/>
        <end position="119"/>
    </location>
</feature>
<dbReference type="InterPro" id="IPR000718">
    <property type="entry name" value="Peptidase_M13"/>
</dbReference>
<protein>
    <submittedName>
        <fullName evidence="2">Putative secreted protein</fullName>
    </submittedName>
</protein>
<accession>A0A6G5A8Z7</accession>
<name>A0A6G5A8Z7_RHIMP</name>